<keyword evidence="4" id="KW-1185">Reference proteome</keyword>
<gene>
    <name evidence="3" type="ORF">LMG32879_000437</name>
</gene>
<dbReference type="Proteomes" id="UP001176960">
    <property type="component" value="Unassembled WGS sequence"/>
</dbReference>
<reference evidence="3" key="1">
    <citation type="submission" date="2023-03" db="EMBL/GenBank/DDBJ databases">
        <authorList>
            <person name="Cleenwerck I."/>
        </authorList>
    </citation>
    <scope>NUCLEOTIDE SEQUENCE</scope>
    <source>
        <strain evidence="3">LMG 32879</strain>
    </source>
</reference>
<dbReference type="PANTHER" id="PTHR38442:SF1">
    <property type="entry name" value="INNER MEMBRANE PROTEIN"/>
    <property type="match status" value="1"/>
</dbReference>
<dbReference type="PANTHER" id="PTHR38442">
    <property type="entry name" value="INNER MEMBRANE PROTEIN-RELATED"/>
    <property type="match status" value="1"/>
</dbReference>
<feature type="compositionally biased region" description="Polar residues" evidence="1">
    <location>
        <begin position="8"/>
        <end position="18"/>
    </location>
</feature>
<protein>
    <submittedName>
        <fullName evidence="3">DUF445 domain-containing protein</fullName>
    </submittedName>
</protein>
<organism evidence="3 4">
    <name type="scientific">Brytella acorum</name>
    <dbReference type="NCBI Taxonomy" id="2959299"/>
    <lineage>
        <taxon>Bacteria</taxon>
        <taxon>Pseudomonadati</taxon>
        <taxon>Pseudomonadota</taxon>
        <taxon>Alphaproteobacteria</taxon>
        <taxon>Acetobacterales</taxon>
        <taxon>Acetobacteraceae</taxon>
        <taxon>Brytella</taxon>
    </lineage>
</organism>
<evidence type="ECO:0000256" key="2">
    <source>
        <dbReference type="SAM" id="Phobius"/>
    </source>
</evidence>
<proteinExistence type="predicted"/>
<evidence type="ECO:0000313" key="3">
    <source>
        <dbReference type="EMBL" id="CAI9119619.1"/>
    </source>
</evidence>
<feature type="region of interest" description="Disordered" evidence="1">
    <location>
        <begin position="1"/>
        <end position="25"/>
    </location>
</feature>
<feature type="transmembrane region" description="Helical" evidence="2">
    <location>
        <begin position="40"/>
        <end position="61"/>
    </location>
</feature>
<sequence>MSALHEQSPVSKHGNSTEPLAAQAGRDERRAAAYVSSRRLANGLLVGMVGLVGMATALPAWRIVEDNALWQILRAGGRAGVVGGLADWFAVTALFRHPLGLPIPHTAILPRQKDRLGDALGRFISTQFFTDHEIERAIDRIDLPQWLARTLRDPANTAALGRTIRQMMPPIISVLEDGKASLAIERALPVLLQGEDTARLVARSLRALVDTELHQEVLTVLLESLKSGLHEKEPALRQFIEARVREQGGRMVSWAIGGSVASRVLDAINTELSRVDPSDSVVREGFTRWARKAIDRVERDPEHRGNLVEAFTNVLQHESLRAWSGELWARLRDMLLKDLARGDGWSETVIAVSIARLADEIADDTALRHKIVRGANVCVRKMLPMAREKLSHYISSVTRGWDEREFSERLEQRVGPDLQYIRVNGTLVGFLAGAALEVLSRGFFGVMP</sequence>
<name>A0AA35V486_9PROT</name>
<keyword evidence="2" id="KW-0812">Transmembrane</keyword>
<comment type="caution">
    <text evidence="3">The sequence shown here is derived from an EMBL/GenBank/DDBJ whole genome shotgun (WGS) entry which is preliminary data.</text>
</comment>
<evidence type="ECO:0000256" key="1">
    <source>
        <dbReference type="SAM" id="MobiDB-lite"/>
    </source>
</evidence>
<keyword evidence="2" id="KW-1133">Transmembrane helix</keyword>
<accession>A0AA35V486</accession>
<dbReference type="EMBL" id="CATKSH010000002">
    <property type="protein sequence ID" value="CAI9119619.1"/>
    <property type="molecule type" value="Genomic_DNA"/>
</dbReference>
<dbReference type="Pfam" id="PF04286">
    <property type="entry name" value="DUF445"/>
    <property type="match status" value="1"/>
</dbReference>
<dbReference type="InterPro" id="IPR007383">
    <property type="entry name" value="DUF445"/>
</dbReference>
<evidence type="ECO:0000313" key="4">
    <source>
        <dbReference type="Proteomes" id="UP001176960"/>
    </source>
</evidence>
<keyword evidence="2" id="KW-0472">Membrane</keyword>
<dbReference type="GO" id="GO:0005886">
    <property type="term" value="C:plasma membrane"/>
    <property type="evidence" value="ECO:0007669"/>
    <property type="project" value="TreeGrafter"/>
</dbReference>
<dbReference type="RefSeq" id="WP_289841677.1">
    <property type="nucleotide sequence ID" value="NZ_CATKSH010000002.1"/>
</dbReference>
<dbReference type="AlphaFoldDB" id="A0AA35V486"/>